<dbReference type="PANTHER" id="PTHR43162">
    <property type="match status" value="1"/>
</dbReference>
<dbReference type="Gene3D" id="3.90.25.10">
    <property type="entry name" value="UDP-galactose 4-epimerase, domain 1"/>
    <property type="match status" value="1"/>
</dbReference>
<gene>
    <name evidence="2" type="ORF">MYP_3327</name>
</gene>
<dbReference type="InterPro" id="IPR051604">
    <property type="entry name" value="Ergot_Alk_Oxidoreductase"/>
</dbReference>
<evidence type="ECO:0000313" key="3">
    <source>
        <dbReference type="Proteomes" id="UP000030185"/>
    </source>
</evidence>
<dbReference type="Gene3D" id="3.40.50.720">
    <property type="entry name" value="NAD(P)-binding Rossmann-like Domain"/>
    <property type="match status" value="1"/>
</dbReference>
<dbReference type="InterPro" id="IPR008030">
    <property type="entry name" value="NmrA-like"/>
</dbReference>
<comment type="caution">
    <text evidence="2">The sequence shown here is derived from an EMBL/GenBank/DDBJ whole genome shotgun (WGS) entry which is preliminary data.</text>
</comment>
<name>A0A098LIV2_9BACT</name>
<reference evidence="2 3" key="1">
    <citation type="submission" date="2014-09" db="EMBL/GenBank/DDBJ databases">
        <title>Sporocytophaga myxococcoides PG-01 genome sequencing.</title>
        <authorList>
            <person name="Liu L."/>
            <person name="Gao P.J."/>
            <person name="Chen G.J."/>
            <person name="Wang L.S."/>
        </authorList>
    </citation>
    <scope>NUCLEOTIDE SEQUENCE [LARGE SCALE GENOMIC DNA]</scope>
    <source>
        <strain evidence="2 3">PG-01</strain>
    </source>
</reference>
<accession>A0A098LIV2</accession>
<dbReference type="EMBL" id="BBLT01000006">
    <property type="protein sequence ID" value="GAL86098.1"/>
    <property type="molecule type" value="Genomic_DNA"/>
</dbReference>
<dbReference type="OrthoDB" id="2149806at2"/>
<dbReference type="SUPFAM" id="SSF51735">
    <property type="entry name" value="NAD(P)-binding Rossmann-fold domains"/>
    <property type="match status" value="1"/>
</dbReference>
<evidence type="ECO:0000313" key="2">
    <source>
        <dbReference type="EMBL" id="GAL86098.1"/>
    </source>
</evidence>
<dbReference type="RefSeq" id="WP_045465342.1">
    <property type="nucleotide sequence ID" value="NZ_BBLT01000006.1"/>
</dbReference>
<dbReference type="STRING" id="153721.MYP_3327"/>
<dbReference type="PANTHER" id="PTHR43162:SF1">
    <property type="entry name" value="PRESTALK A DIFFERENTIATION PROTEIN A"/>
    <property type="match status" value="1"/>
</dbReference>
<dbReference type="InterPro" id="IPR036291">
    <property type="entry name" value="NAD(P)-bd_dom_sf"/>
</dbReference>
<dbReference type="eggNOG" id="COG0702">
    <property type="taxonomic scope" value="Bacteria"/>
</dbReference>
<sequence length="296" mass="32540">MKNYVITGSIGHISKPIAEHLIEAGKNVTIITSDVNKVNQIEALGAEALIGSLEDSQFVQDAFKNAEVVYTMIPPLMNTNDLRGTQLKIASNYAESIRANKIPYVVTLSSIGAHMGNGCGPVDSLSAYEKMLDQIPGLNVKHLRPSYFFYNLFNQIGLIKNMGIAGGNFGNSNLRLPLVHTNDIAAAATEELLYLNFQGSSFRYVVSDFRTTEEIVQVLSKAIGKKFSWVEFTDDQQKEGLLNAGLSVSHADAFTEMGIAMRTGKMFEDLYKHHPTLSPAKLENFASEFSLAYNAF</sequence>
<organism evidence="2 3">
    <name type="scientific">Sporocytophaga myxococcoides</name>
    <dbReference type="NCBI Taxonomy" id="153721"/>
    <lineage>
        <taxon>Bacteria</taxon>
        <taxon>Pseudomonadati</taxon>
        <taxon>Bacteroidota</taxon>
        <taxon>Cytophagia</taxon>
        <taxon>Cytophagales</taxon>
        <taxon>Cytophagaceae</taxon>
        <taxon>Sporocytophaga</taxon>
    </lineage>
</organism>
<proteinExistence type="predicted"/>
<feature type="domain" description="NmrA-like" evidence="1">
    <location>
        <begin position="5"/>
        <end position="257"/>
    </location>
</feature>
<dbReference type="Pfam" id="PF05368">
    <property type="entry name" value="NmrA"/>
    <property type="match status" value="1"/>
</dbReference>
<dbReference type="AlphaFoldDB" id="A0A098LIV2"/>
<protein>
    <submittedName>
        <fullName evidence="2">NmrA family protein</fullName>
    </submittedName>
</protein>
<dbReference type="Proteomes" id="UP000030185">
    <property type="component" value="Unassembled WGS sequence"/>
</dbReference>
<keyword evidence="3" id="KW-1185">Reference proteome</keyword>
<evidence type="ECO:0000259" key="1">
    <source>
        <dbReference type="Pfam" id="PF05368"/>
    </source>
</evidence>